<proteinExistence type="predicted"/>
<evidence type="ECO:0000313" key="3">
    <source>
        <dbReference type="WBParaSite" id="HDID_0001098501-mRNA-1"/>
    </source>
</evidence>
<evidence type="ECO:0000313" key="2">
    <source>
        <dbReference type="Proteomes" id="UP000274504"/>
    </source>
</evidence>
<evidence type="ECO:0000313" key="1">
    <source>
        <dbReference type="EMBL" id="VDL64500.1"/>
    </source>
</evidence>
<dbReference type="EMBL" id="UYSG01012231">
    <property type="protein sequence ID" value="VDL64500.1"/>
    <property type="molecule type" value="Genomic_DNA"/>
</dbReference>
<dbReference type="AlphaFoldDB" id="A0A0R3SYY9"/>
<dbReference type="Proteomes" id="UP000274504">
    <property type="component" value="Unassembled WGS sequence"/>
</dbReference>
<organism evidence="3">
    <name type="scientific">Hymenolepis diminuta</name>
    <name type="common">Rat tapeworm</name>
    <dbReference type="NCBI Taxonomy" id="6216"/>
    <lineage>
        <taxon>Eukaryota</taxon>
        <taxon>Metazoa</taxon>
        <taxon>Spiralia</taxon>
        <taxon>Lophotrochozoa</taxon>
        <taxon>Platyhelminthes</taxon>
        <taxon>Cestoda</taxon>
        <taxon>Eucestoda</taxon>
        <taxon>Cyclophyllidea</taxon>
        <taxon>Hymenolepididae</taxon>
        <taxon>Hymenolepis</taxon>
    </lineage>
</organism>
<reference evidence="1 2" key="2">
    <citation type="submission" date="2018-11" db="EMBL/GenBank/DDBJ databases">
        <authorList>
            <consortium name="Pathogen Informatics"/>
        </authorList>
    </citation>
    <scope>NUCLEOTIDE SEQUENCE [LARGE SCALE GENOMIC DNA]</scope>
</reference>
<dbReference type="OrthoDB" id="6282652at2759"/>
<dbReference type="SUPFAM" id="SSF117281">
    <property type="entry name" value="Kelch motif"/>
    <property type="match status" value="1"/>
</dbReference>
<reference evidence="3" key="1">
    <citation type="submission" date="2017-02" db="UniProtKB">
        <authorList>
            <consortium name="WormBaseParasite"/>
        </authorList>
    </citation>
    <scope>IDENTIFICATION</scope>
</reference>
<protein>
    <submittedName>
        <fullName evidence="3">Kelch repeat-containing protein</fullName>
    </submittedName>
</protein>
<name>A0A0R3SYY9_HYMDI</name>
<dbReference type="Gene3D" id="2.120.10.80">
    <property type="entry name" value="Kelch-type beta propeller"/>
    <property type="match status" value="1"/>
</dbReference>
<dbReference type="WBParaSite" id="HDID_0001098501-mRNA-1">
    <property type="protein sequence ID" value="HDID_0001098501-mRNA-1"/>
    <property type="gene ID" value="HDID_0001098501"/>
</dbReference>
<sequence>MLSTDSQGKIGNWRIGQREVHLASWGPPCVCVCVMEAIYNQHLGRWLAEARKTAKKQPIASSSMPPSSIEAKGQSSEWSLLPPMIEERSRCAAVNIPDSGVLVIGGMGKNRLPLRSTELLTRRPNDVGGGGGEKWQWLPYTPMNEEHDCCPLAVYFQGRVYVVGCGEYVNKMEMLDVTAGSQWTSLTFFRQRLEIQSMAIVGNELFVSS</sequence>
<accession>A0A0R3SYY9</accession>
<gene>
    <name evidence="1" type="ORF">HDID_LOCUS10982</name>
</gene>
<dbReference type="InterPro" id="IPR015915">
    <property type="entry name" value="Kelch-typ_b-propeller"/>
</dbReference>